<dbReference type="PROSITE" id="PS51186">
    <property type="entry name" value="GNAT"/>
    <property type="match status" value="1"/>
</dbReference>
<dbReference type="SUPFAM" id="SSF55729">
    <property type="entry name" value="Acyl-CoA N-acyltransferases (Nat)"/>
    <property type="match status" value="1"/>
</dbReference>
<dbReference type="Gene3D" id="3.40.630.30">
    <property type="match status" value="1"/>
</dbReference>
<proteinExistence type="predicted"/>
<dbReference type="InterPro" id="IPR016181">
    <property type="entry name" value="Acyl_CoA_acyltransferase"/>
</dbReference>
<dbReference type="eggNOG" id="COG3153">
    <property type="taxonomic scope" value="Bacteria"/>
</dbReference>
<evidence type="ECO:0000259" key="1">
    <source>
        <dbReference type="PROSITE" id="PS51186"/>
    </source>
</evidence>
<dbReference type="Proteomes" id="UP000035100">
    <property type="component" value="Unassembled WGS sequence"/>
</dbReference>
<dbReference type="STRING" id="1123501.Wenmar_00141"/>
<gene>
    <name evidence="2" type="ORF">Wenmar_00141</name>
</gene>
<name>A0A0D0QK26_9RHOB</name>
<organism evidence="2 3">
    <name type="scientific">Wenxinia marina DSM 24838</name>
    <dbReference type="NCBI Taxonomy" id="1123501"/>
    <lineage>
        <taxon>Bacteria</taxon>
        <taxon>Pseudomonadati</taxon>
        <taxon>Pseudomonadota</taxon>
        <taxon>Alphaproteobacteria</taxon>
        <taxon>Rhodobacterales</taxon>
        <taxon>Roseobacteraceae</taxon>
        <taxon>Wenxinia</taxon>
    </lineage>
</organism>
<evidence type="ECO:0000313" key="2">
    <source>
        <dbReference type="EMBL" id="KIQ71363.1"/>
    </source>
</evidence>
<dbReference type="EMBL" id="AONG01000002">
    <property type="protein sequence ID" value="KIQ71363.1"/>
    <property type="molecule type" value="Genomic_DNA"/>
</dbReference>
<feature type="domain" description="N-acetyltransferase" evidence="1">
    <location>
        <begin position="1"/>
        <end position="131"/>
    </location>
</feature>
<keyword evidence="3" id="KW-1185">Reference proteome</keyword>
<evidence type="ECO:0000313" key="3">
    <source>
        <dbReference type="Proteomes" id="UP000035100"/>
    </source>
</evidence>
<accession>A0A0D0QK26</accession>
<comment type="caution">
    <text evidence="2">The sequence shown here is derived from an EMBL/GenBank/DDBJ whole genome shotgun (WGS) entry which is preliminary data.</text>
</comment>
<dbReference type="OrthoDB" id="7678938at2"/>
<reference evidence="2 3" key="1">
    <citation type="submission" date="2013-01" db="EMBL/GenBank/DDBJ databases">
        <authorList>
            <person name="Fiebig A."/>
            <person name="Goeker M."/>
            <person name="Klenk H.-P.P."/>
        </authorList>
    </citation>
    <scope>NUCLEOTIDE SEQUENCE [LARGE SCALE GENOMIC DNA]</scope>
    <source>
        <strain evidence="2 3">DSM 24838</strain>
    </source>
</reference>
<dbReference type="GO" id="GO:0016747">
    <property type="term" value="F:acyltransferase activity, transferring groups other than amino-acyl groups"/>
    <property type="evidence" value="ECO:0007669"/>
    <property type="project" value="InterPro"/>
</dbReference>
<sequence>MREVWPHWYGPCGPGDAVADLAERARSRGLPVALVALDGSVPIGTVTVGTDSHGARPGEGPWLIGLAVAAPYRGHGLGSALAAAAESAAAHDGAETLYATTAGAKGLLCARGWRELRRLPDGNVVLAKPLRDKKKGPVLWNGAPKAS</sequence>
<protein>
    <submittedName>
        <fullName evidence="2">N-acetylglutamate synthase</fullName>
    </submittedName>
</protein>
<dbReference type="InterPro" id="IPR000182">
    <property type="entry name" value="GNAT_dom"/>
</dbReference>
<dbReference type="AlphaFoldDB" id="A0A0D0QK26"/>
<dbReference type="Pfam" id="PF00583">
    <property type="entry name" value="Acetyltransf_1"/>
    <property type="match status" value="1"/>
</dbReference>
<dbReference type="RefSeq" id="WP_018303438.1">
    <property type="nucleotide sequence ID" value="NZ_KB902298.1"/>
</dbReference>